<name>A0A5N5CXA7_9PEZI</name>
<feature type="coiled-coil region" evidence="1">
    <location>
        <begin position="191"/>
        <end position="225"/>
    </location>
</feature>
<dbReference type="AlphaFoldDB" id="A0A5N5CXA7"/>
<organism evidence="3 4">
    <name type="scientific">Lasiodiplodia theobromae</name>
    <dbReference type="NCBI Taxonomy" id="45133"/>
    <lineage>
        <taxon>Eukaryota</taxon>
        <taxon>Fungi</taxon>
        <taxon>Dikarya</taxon>
        <taxon>Ascomycota</taxon>
        <taxon>Pezizomycotina</taxon>
        <taxon>Dothideomycetes</taxon>
        <taxon>Dothideomycetes incertae sedis</taxon>
        <taxon>Botryosphaeriales</taxon>
        <taxon>Botryosphaeriaceae</taxon>
        <taxon>Lasiodiplodia</taxon>
    </lineage>
</organism>
<gene>
    <name evidence="3" type="ORF">DBV05_g11315</name>
</gene>
<keyword evidence="4" id="KW-1185">Reference proteome</keyword>
<evidence type="ECO:0000313" key="4">
    <source>
        <dbReference type="Proteomes" id="UP000325902"/>
    </source>
</evidence>
<sequence>MSNNMSSNPTAFNFSLASAEQTSVMIQKCPLLQRVASSWGNTPADWFPNGVNNISDISKLPNATKQLLAQLAEKSGPAGRATSLSLMAESAQRSRPRGNQAHRIHPADIKHALTHFTADSNQPESAAPFVHRGIRRPRSPSTDTSSDSDEEPAPQRRRLEQATTKGAAATASKSAAPLDERSLLALKGLVISGHEDKLKKLQEENDKLAAENARLNAENAQVAKLAGTFCSAWQMAALINGKQRDRASAPPPLKSEDIDGALAAFEGVKDKLAPFLPEGLRTVDGLGAQFDRLVADAMEFEDDEGDCDDMVDDVEDEEEEVWGYASDPEDEDMDDDDSGNGGFPLRLFRDELARAKKGTEKQWVVDEDEDDEAEEMDDE</sequence>
<feature type="compositionally biased region" description="Acidic residues" evidence="2">
    <location>
        <begin position="365"/>
        <end position="379"/>
    </location>
</feature>
<feature type="region of interest" description="Disordered" evidence="2">
    <location>
        <begin position="303"/>
        <end position="345"/>
    </location>
</feature>
<feature type="compositionally biased region" description="Low complexity" evidence="2">
    <location>
        <begin position="162"/>
        <end position="176"/>
    </location>
</feature>
<dbReference type="EMBL" id="VCHE01000156">
    <property type="protein sequence ID" value="KAB2569999.1"/>
    <property type="molecule type" value="Genomic_DNA"/>
</dbReference>
<protein>
    <submittedName>
        <fullName evidence="3">Uncharacterized protein</fullName>
    </submittedName>
</protein>
<comment type="caution">
    <text evidence="3">The sequence shown here is derived from an EMBL/GenBank/DDBJ whole genome shotgun (WGS) entry which is preliminary data.</text>
</comment>
<dbReference type="Proteomes" id="UP000325902">
    <property type="component" value="Unassembled WGS sequence"/>
</dbReference>
<evidence type="ECO:0000256" key="1">
    <source>
        <dbReference type="SAM" id="Coils"/>
    </source>
</evidence>
<feature type="region of interest" description="Disordered" evidence="2">
    <location>
        <begin position="357"/>
        <end position="379"/>
    </location>
</feature>
<evidence type="ECO:0000313" key="3">
    <source>
        <dbReference type="EMBL" id="KAB2569999.1"/>
    </source>
</evidence>
<proteinExistence type="predicted"/>
<feature type="compositionally biased region" description="Acidic residues" evidence="2">
    <location>
        <begin position="303"/>
        <end position="338"/>
    </location>
</feature>
<feature type="region of interest" description="Disordered" evidence="2">
    <location>
        <begin position="119"/>
        <end position="176"/>
    </location>
</feature>
<evidence type="ECO:0000256" key="2">
    <source>
        <dbReference type="SAM" id="MobiDB-lite"/>
    </source>
</evidence>
<accession>A0A5N5CXA7</accession>
<keyword evidence="1" id="KW-0175">Coiled coil</keyword>
<reference evidence="3 4" key="1">
    <citation type="journal article" date="2019" name="Sci. Rep.">
        <title>A multi-omics analysis of the grapevine pathogen Lasiodiplodia theobromae reveals that temperature affects the expression of virulence- and pathogenicity-related genes.</title>
        <authorList>
            <person name="Felix C."/>
            <person name="Meneses R."/>
            <person name="Goncalves M.F.M."/>
            <person name="Tilleman L."/>
            <person name="Duarte A.S."/>
            <person name="Jorrin-Novo J.V."/>
            <person name="Van de Peer Y."/>
            <person name="Deforce D."/>
            <person name="Van Nieuwerburgh F."/>
            <person name="Esteves A.C."/>
            <person name="Alves A."/>
        </authorList>
    </citation>
    <scope>NUCLEOTIDE SEQUENCE [LARGE SCALE GENOMIC DNA]</scope>
    <source>
        <strain evidence="3 4">LA-SOL3</strain>
    </source>
</reference>